<dbReference type="Gene3D" id="3.30.70.2970">
    <property type="entry name" value="Protein of unknown function (DUF541), domain 2"/>
    <property type="match status" value="1"/>
</dbReference>
<name>A0A2N3HFK0_9FLAO</name>
<dbReference type="OrthoDB" id="1118849at2"/>
<dbReference type="EMBL" id="PJEO01000056">
    <property type="protein sequence ID" value="PKQ43750.1"/>
    <property type="molecule type" value="Genomic_DNA"/>
</dbReference>
<dbReference type="Pfam" id="PF04402">
    <property type="entry name" value="SIMPL"/>
    <property type="match status" value="1"/>
</dbReference>
<feature type="signal peptide" evidence="1">
    <location>
        <begin position="1"/>
        <end position="20"/>
    </location>
</feature>
<protein>
    <submittedName>
        <fullName evidence="2">SIMPL domain-containing protein</fullName>
    </submittedName>
</protein>
<accession>A0A2N3HFK0</accession>
<dbReference type="InterPro" id="IPR007497">
    <property type="entry name" value="SIMPL/DUF541"/>
</dbReference>
<dbReference type="AlphaFoldDB" id="A0A2N3HFK0"/>
<dbReference type="Gene3D" id="3.30.110.170">
    <property type="entry name" value="Protein of unknown function (DUF541), domain 1"/>
    <property type="match status" value="1"/>
</dbReference>
<proteinExistence type="predicted"/>
<dbReference type="RefSeq" id="WP_106661167.1">
    <property type="nucleotide sequence ID" value="NZ_PJEO01000056.1"/>
</dbReference>
<dbReference type="Proteomes" id="UP000233435">
    <property type="component" value="Unassembled WGS sequence"/>
</dbReference>
<keyword evidence="3" id="KW-1185">Reference proteome</keyword>
<reference evidence="2 3" key="1">
    <citation type="submission" date="2017-12" db="EMBL/GenBank/DDBJ databases">
        <title>Confluentibacter flavum sp. nov., isolated from the saline lake.</title>
        <authorList>
            <person name="Yu L."/>
        </authorList>
    </citation>
    <scope>NUCLEOTIDE SEQUENCE [LARGE SCALE GENOMIC DNA]</scope>
    <source>
        <strain evidence="2 3">3B</strain>
    </source>
</reference>
<comment type="caution">
    <text evidence="2">The sequence shown here is derived from an EMBL/GenBank/DDBJ whole genome shotgun (WGS) entry which is preliminary data.</text>
</comment>
<keyword evidence="1" id="KW-0732">Signal</keyword>
<sequence>MKITRTLLIVSILISSISFSQNGEKNFIDQPYIEVTGDIETEVIPNEIYLNITLNEHAKKGKISVEEQENQMIAVLKSLNIDLEKNFSILDFDGYYQRKFLANNEVTKIKHYELIVNDGKTLGMAFEALDRIDISNISITKTDHSDIENIKRETKLRAVKVAKDKAANYAKAIDQGLGKALFIQELNNDVVSPFYKNNNFMLNEVVTVGFGTEQEKIQDLNIKSITVKATVLTRFALN</sequence>
<gene>
    <name evidence="2" type="ORF">CSW08_17295</name>
</gene>
<organism evidence="2 3">
    <name type="scientific">Confluentibacter flavum</name>
    <dbReference type="NCBI Taxonomy" id="1909700"/>
    <lineage>
        <taxon>Bacteria</taxon>
        <taxon>Pseudomonadati</taxon>
        <taxon>Bacteroidota</taxon>
        <taxon>Flavobacteriia</taxon>
        <taxon>Flavobacteriales</taxon>
        <taxon>Flavobacteriaceae</taxon>
        <taxon>Confluentibacter</taxon>
    </lineage>
</organism>
<evidence type="ECO:0000313" key="3">
    <source>
        <dbReference type="Proteomes" id="UP000233435"/>
    </source>
</evidence>
<feature type="chain" id="PRO_5014936882" evidence="1">
    <location>
        <begin position="21"/>
        <end position="238"/>
    </location>
</feature>
<evidence type="ECO:0000256" key="1">
    <source>
        <dbReference type="SAM" id="SignalP"/>
    </source>
</evidence>
<evidence type="ECO:0000313" key="2">
    <source>
        <dbReference type="EMBL" id="PKQ43750.1"/>
    </source>
</evidence>